<gene>
    <name evidence="3" type="ORF">DL237_05825</name>
</gene>
<proteinExistence type="predicted"/>
<dbReference type="InterPro" id="IPR051783">
    <property type="entry name" value="NAD(P)-dependent_oxidoreduct"/>
</dbReference>
<dbReference type="EMBL" id="QWJJ01000004">
    <property type="protein sequence ID" value="RII39664.1"/>
    <property type="molecule type" value="Genomic_DNA"/>
</dbReference>
<evidence type="ECO:0000259" key="2">
    <source>
        <dbReference type="Pfam" id="PF13460"/>
    </source>
</evidence>
<dbReference type="PANTHER" id="PTHR48079">
    <property type="entry name" value="PROTEIN YEEZ"/>
    <property type="match status" value="1"/>
</dbReference>
<reference evidence="3 4" key="1">
    <citation type="submission" date="2018-08" db="EMBL/GenBank/DDBJ databases">
        <title>Pseudooceanicola sediminis CY03 in the family Rhodobacteracea.</title>
        <authorList>
            <person name="Zhang Y.-J."/>
        </authorList>
    </citation>
    <scope>NUCLEOTIDE SEQUENCE [LARGE SCALE GENOMIC DNA]</scope>
    <source>
        <strain evidence="3 4">CY03</strain>
    </source>
</reference>
<keyword evidence="4" id="KW-1185">Reference proteome</keyword>
<evidence type="ECO:0000256" key="1">
    <source>
        <dbReference type="SAM" id="Phobius"/>
    </source>
</evidence>
<dbReference type="OrthoDB" id="7170465at2"/>
<dbReference type="Pfam" id="PF13460">
    <property type="entry name" value="NAD_binding_10"/>
    <property type="match status" value="1"/>
</dbReference>
<keyword evidence="1" id="KW-0812">Transmembrane</keyword>
<dbReference type="GO" id="GO:0004029">
    <property type="term" value="F:aldehyde dehydrogenase (NAD+) activity"/>
    <property type="evidence" value="ECO:0007669"/>
    <property type="project" value="TreeGrafter"/>
</dbReference>
<dbReference type="GO" id="GO:0005737">
    <property type="term" value="C:cytoplasm"/>
    <property type="evidence" value="ECO:0007669"/>
    <property type="project" value="TreeGrafter"/>
</dbReference>
<comment type="caution">
    <text evidence="3">The sequence shown here is derived from an EMBL/GenBank/DDBJ whole genome shotgun (WGS) entry which is preliminary data.</text>
</comment>
<protein>
    <submittedName>
        <fullName evidence="3">NAD-dependent epimerase/dehydratase family protein</fullName>
    </submittedName>
</protein>
<dbReference type="Proteomes" id="UP000265848">
    <property type="component" value="Unassembled WGS sequence"/>
</dbReference>
<dbReference type="PANTHER" id="PTHR48079:SF6">
    <property type="entry name" value="NAD(P)-BINDING DOMAIN-CONTAINING PROTEIN-RELATED"/>
    <property type="match status" value="1"/>
</dbReference>
<dbReference type="InterPro" id="IPR036291">
    <property type="entry name" value="NAD(P)-bd_dom_sf"/>
</dbReference>
<sequence>MTVNRTALVLGATGGIGGSIASALLRQGWRVRGMARTPPQPGANVPGHVEWIRGDAMRRDDVVQAAQGVSVIVHAVNPPGYRNWEQLVLPMIDNTIAAARAAGQARIVLPGTIYNYDPAVTPLVAAESPQTATSRKGRIRVAMEQRLEEAAGDVPSLILRAGDFFGPGARSSWFSDAMVSSGRPLRRIINPARGAGHSWAYLPDLARAFARVLEEPARLGPFERLQFAGHCDVDGAQMVAAIRQAAGRQLRVYPFPWWMMQMAAPFGGFPREAAEIAPYWRHPLRLDNAGLVALIGPEPHTPLQDAVQAALLDLDRVEGTGDRLARIPAR</sequence>
<evidence type="ECO:0000313" key="4">
    <source>
        <dbReference type="Proteomes" id="UP000265848"/>
    </source>
</evidence>
<dbReference type="AlphaFoldDB" id="A0A399J2X1"/>
<dbReference type="SUPFAM" id="SSF51735">
    <property type="entry name" value="NAD(P)-binding Rossmann-fold domains"/>
    <property type="match status" value="1"/>
</dbReference>
<evidence type="ECO:0000313" key="3">
    <source>
        <dbReference type="EMBL" id="RII39664.1"/>
    </source>
</evidence>
<name>A0A399J2X1_9RHOB</name>
<organism evidence="3 4">
    <name type="scientific">Pseudooceanicola sediminis</name>
    <dbReference type="NCBI Taxonomy" id="2211117"/>
    <lineage>
        <taxon>Bacteria</taxon>
        <taxon>Pseudomonadati</taxon>
        <taxon>Pseudomonadota</taxon>
        <taxon>Alphaproteobacteria</taxon>
        <taxon>Rhodobacterales</taxon>
        <taxon>Paracoccaceae</taxon>
        <taxon>Pseudooceanicola</taxon>
    </lineage>
</organism>
<keyword evidence="1" id="KW-0472">Membrane</keyword>
<dbReference type="Gene3D" id="3.40.50.720">
    <property type="entry name" value="NAD(P)-binding Rossmann-like Domain"/>
    <property type="match status" value="1"/>
</dbReference>
<feature type="transmembrane region" description="Helical" evidence="1">
    <location>
        <begin position="6"/>
        <end position="25"/>
    </location>
</feature>
<feature type="domain" description="NAD(P)-binding" evidence="2">
    <location>
        <begin position="11"/>
        <end position="119"/>
    </location>
</feature>
<dbReference type="InterPro" id="IPR016040">
    <property type="entry name" value="NAD(P)-bd_dom"/>
</dbReference>
<keyword evidence="1" id="KW-1133">Transmembrane helix</keyword>
<dbReference type="RefSeq" id="WP_119398098.1">
    <property type="nucleotide sequence ID" value="NZ_QWJJ01000004.1"/>
</dbReference>
<accession>A0A399J2X1</accession>